<dbReference type="PANTHER" id="PTHR47396:SF1">
    <property type="entry name" value="ATP-DEPENDENT HELICASE IRC3-RELATED"/>
    <property type="match status" value="1"/>
</dbReference>
<dbReference type="NCBIfam" id="NF046051">
    <property type="entry name" value="restrict_EcoAI"/>
    <property type="match status" value="1"/>
</dbReference>
<accession>A0A7W5DTH0</accession>
<name>A0A7W5DTH0_9BACT</name>
<dbReference type="GO" id="GO:0005829">
    <property type="term" value="C:cytosol"/>
    <property type="evidence" value="ECO:0007669"/>
    <property type="project" value="TreeGrafter"/>
</dbReference>
<dbReference type="GO" id="GO:0005524">
    <property type="term" value="F:ATP binding"/>
    <property type="evidence" value="ECO:0007669"/>
    <property type="project" value="InterPro"/>
</dbReference>
<keyword evidence="2" id="KW-0378">Hydrolase</keyword>
<dbReference type="GO" id="GO:0006304">
    <property type="term" value="P:DNA modification"/>
    <property type="evidence" value="ECO:0007669"/>
    <property type="project" value="InterPro"/>
</dbReference>
<dbReference type="InterPro" id="IPR001650">
    <property type="entry name" value="Helicase_C-like"/>
</dbReference>
<dbReference type="RefSeq" id="WP_184300076.1">
    <property type="nucleotide sequence ID" value="NZ_JACHXU010000001.1"/>
</dbReference>
<dbReference type="Gene3D" id="3.90.1570.30">
    <property type="match status" value="1"/>
</dbReference>
<dbReference type="SUPFAM" id="SSF52540">
    <property type="entry name" value="P-loop containing nucleoside triphosphate hydrolases"/>
    <property type="match status" value="2"/>
</dbReference>
<dbReference type="Pfam" id="PF08463">
    <property type="entry name" value="EcoEI_R_C"/>
    <property type="match status" value="1"/>
</dbReference>
<dbReference type="InterPro" id="IPR050742">
    <property type="entry name" value="Helicase_Restrict-Modif_Enz"/>
</dbReference>
<dbReference type="InterPro" id="IPR014001">
    <property type="entry name" value="Helicase_ATP-bd"/>
</dbReference>
<dbReference type="Pfam" id="PF00271">
    <property type="entry name" value="Helicase_C"/>
    <property type="match status" value="1"/>
</dbReference>
<sequence length="788" mass="89606">MNESETRAELIDPALAVAGWGSVEDSLVRREFKITDGRIQIGGRRSKRMIADYVLVYRGIKLGVIEAKSDEKEAADGVGQAKEYAGKLDIDTTFATNGKTIYRICMKTGAEGTIDRYPTPQELWDKTFAESNEWRDKFNREPMNLSGGLWQPRYYQDIAINRVTGAIADGEQRVLLTMATGCGKTACAFEIAWKLFQTRWNLKRDGSRRPRILFLADRNILADQAFNAFSAFPEDALVRIRPDEISKRGRVPTNGSIFFTIFQSFMSGPNDTPYFGDYPRDYFDLVIIDECHRGGASDESSWRDILEYFSPAVQIGLTATPKRKDNVDTYDYFGKPVYTYSLKDGINDGFLTPFRVKRIKTTLDEYVYSPDDKVIQGQVENKKQYKEEDFNRVIEIVEREAYRVKIYLEQADQKQKAIVFCKTQLHAGIVRDLINQMKDSDDPNYCCRVTADDGGIGEQHLRDFQDNEKTIPTILTTSQKLSTGVDARNVRNIVLMRPVNDMIEFKQIVGRGTRMFEGKDYFTIYDFVNIFDHFADPEWDGDPVEPEQCDNCGQYPCICIKDPPPECPKCGQAYCVCEKEPCEECGQRPCVCIKKVKIELGKGKSLQINHMTETSFWGPDGQPVTAEIFIQQLFGKLPEFYRTEQELRDIWSDPSTRKVLLDRLDEAGFGIDALHTLRELVANPDSDLFDVLEYVSFEVSPITRAQRVAAAEPMIYAGLSDEQKEFVEFVLSRYIESGTEVLDREILPELLKLKYDAIEDALAVLGSADDITSTFVGFQRSLYAVLAG</sequence>
<dbReference type="InterPro" id="IPR013670">
    <property type="entry name" value="EcoEI_R_C_dom"/>
</dbReference>
<evidence type="ECO:0000313" key="3">
    <source>
        <dbReference type="Proteomes" id="UP000536179"/>
    </source>
</evidence>
<keyword evidence="3" id="KW-1185">Reference proteome</keyword>
<dbReference type="EMBL" id="JACHXU010000001">
    <property type="protein sequence ID" value="MBB3204243.1"/>
    <property type="molecule type" value="Genomic_DNA"/>
</dbReference>
<dbReference type="Pfam" id="PF04851">
    <property type="entry name" value="ResIII"/>
    <property type="match status" value="1"/>
</dbReference>
<dbReference type="Proteomes" id="UP000536179">
    <property type="component" value="Unassembled WGS sequence"/>
</dbReference>
<protein>
    <submittedName>
        <fullName evidence="2">Type I restriction enzyme R subunit</fullName>
        <ecNumber evidence="2">3.1.21.3</ecNumber>
    </submittedName>
</protein>
<gene>
    <name evidence="2" type="ORF">FHS27_000007</name>
</gene>
<reference evidence="2 3" key="1">
    <citation type="submission" date="2020-08" db="EMBL/GenBank/DDBJ databases">
        <title>Genomic Encyclopedia of Type Strains, Phase III (KMG-III): the genomes of soil and plant-associated and newly described type strains.</title>
        <authorList>
            <person name="Whitman W."/>
        </authorList>
    </citation>
    <scope>NUCLEOTIDE SEQUENCE [LARGE SCALE GENOMIC DNA]</scope>
    <source>
        <strain evidence="2 3">CECT 8075</strain>
    </source>
</reference>
<dbReference type="PROSITE" id="PS51192">
    <property type="entry name" value="HELICASE_ATP_BIND_1"/>
    <property type="match status" value="1"/>
</dbReference>
<dbReference type="CDD" id="cd18799">
    <property type="entry name" value="SF2_C_EcoAI-like"/>
    <property type="match status" value="1"/>
</dbReference>
<organism evidence="2 3">
    <name type="scientific">Aporhodopirellula rubra</name>
    <dbReference type="NCBI Taxonomy" id="980271"/>
    <lineage>
        <taxon>Bacteria</taxon>
        <taxon>Pseudomonadati</taxon>
        <taxon>Planctomycetota</taxon>
        <taxon>Planctomycetia</taxon>
        <taxon>Pirellulales</taxon>
        <taxon>Pirellulaceae</taxon>
        <taxon>Aporhodopirellula</taxon>
    </lineage>
</organism>
<evidence type="ECO:0000313" key="2">
    <source>
        <dbReference type="EMBL" id="MBB3204243.1"/>
    </source>
</evidence>
<proteinExistence type="predicted"/>
<dbReference type="EC" id="3.1.21.3" evidence="2"/>
<dbReference type="SMART" id="SM00487">
    <property type="entry name" value="DEXDc"/>
    <property type="match status" value="1"/>
</dbReference>
<dbReference type="InterPro" id="IPR027417">
    <property type="entry name" value="P-loop_NTPase"/>
</dbReference>
<dbReference type="Gene3D" id="3.40.50.300">
    <property type="entry name" value="P-loop containing nucleotide triphosphate hydrolases"/>
    <property type="match status" value="2"/>
</dbReference>
<dbReference type="AlphaFoldDB" id="A0A7W5DTH0"/>
<evidence type="ECO:0000259" key="1">
    <source>
        <dbReference type="PROSITE" id="PS51192"/>
    </source>
</evidence>
<dbReference type="PANTHER" id="PTHR47396">
    <property type="entry name" value="TYPE I RESTRICTION ENZYME ECOKI R PROTEIN"/>
    <property type="match status" value="1"/>
</dbReference>
<dbReference type="GO" id="GO:0003677">
    <property type="term" value="F:DNA binding"/>
    <property type="evidence" value="ECO:0007669"/>
    <property type="project" value="InterPro"/>
</dbReference>
<dbReference type="CDD" id="cd18032">
    <property type="entry name" value="DEXHc_RE_I_III_res"/>
    <property type="match status" value="1"/>
</dbReference>
<dbReference type="GO" id="GO:0009035">
    <property type="term" value="F:type I site-specific deoxyribonuclease activity"/>
    <property type="evidence" value="ECO:0007669"/>
    <property type="project" value="UniProtKB-EC"/>
</dbReference>
<dbReference type="InterPro" id="IPR006935">
    <property type="entry name" value="Helicase/UvrB_N"/>
</dbReference>
<comment type="caution">
    <text evidence="2">The sequence shown here is derived from an EMBL/GenBank/DDBJ whole genome shotgun (WGS) entry which is preliminary data.</text>
</comment>
<feature type="domain" description="Helicase ATP-binding" evidence="1">
    <location>
        <begin position="165"/>
        <end position="339"/>
    </location>
</feature>